<protein>
    <submittedName>
        <fullName evidence="1">Uncharacterized protein</fullName>
    </submittedName>
</protein>
<sequence>MASQERLYTFTTISDAEHQVLNLLHTLFFGSAMIWWNHELTAQSRQQLFKPDPAMATANFTQGKLYLSDLADHYGNPDLIALTNSIRKKQRYARLRILDNTYNWQGVMSLMTQIYRRIEFQVLSPIRHSKVATIISSQVVKAKPLATSYDESRYQPSTESIQATYLETMPRATISPGNPTTFADQEYSSGLITTSTQPPSSDSPQNLFDLVVPFGYGVKVQSLSSSALLLPEIQMCRPQSSAIQHFCLRLIRPLPSAGRTGHCISTLQLGVDVSWLPWWSTAWMNTHT</sequence>
<reference evidence="1 2" key="1">
    <citation type="submission" date="2016-10" db="EMBL/GenBank/DDBJ databases">
        <title>Draft genome sequence of Coniochaeta ligniaria NRRL30616, a lignocellulolytic fungus for bioabatement of inhibitors in plant biomass hydrolysates.</title>
        <authorList>
            <consortium name="DOE Joint Genome Institute"/>
            <person name="Jimenez D.J."/>
            <person name="Hector R.E."/>
            <person name="Riley R."/>
            <person name="Sun H."/>
            <person name="Grigoriev I.V."/>
            <person name="Van Elsas J.D."/>
            <person name="Nichols N.N."/>
        </authorList>
    </citation>
    <scope>NUCLEOTIDE SEQUENCE [LARGE SCALE GENOMIC DNA]</scope>
    <source>
        <strain evidence="1 2">NRRL 30616</strain>
    </source>
</reference>
<accession>A0A1J7J520</accession>
<organism evidence="1 2">
    <name type="scientific">Coniochaeta ligniaria NRRL 30616</name>
    <dbReference type="NCBI Taxonomy" id="1408157"/>
    <lineage>
        <taxon>Eukaryota</taxon>
        <taxon>Fungi</taxon>
        <taxon>Dikarya</taxon>
        <taxon>Ascomycota</taxon>
        <taxon>Pezizomycotina</taxon>
        <taxon>Sordariomycetes</taxon>
        <taxon>Sordariomycetidae</taxon>
        <taxon>Coniochaetales</taxon>
        <taxon>Coniochaetaceae</taxon>
        <taxon>Coniochaeta</taxon>
    </lineage>
</organism>
<dbReference type="OrthoDB" id="4707307at2759"/>
<gene>
    <name evidence="1" type="ORF">CONLIGDRAFT_692449</name>
</gene>
<dbReference type="Proteomes" id="UP000182658">
    <property type="component" value="Unassembled WGS sequence"/>
</dbReference>
<name>A0A1J7J520_9PEZI</name>
<proteinExistence type="predicted"/>
<dbReference type="AlphaFoldDB" id="A0A1J7J520"/>
<evidence type="ECO:0000313" key="1">
    <source>
        <dbReference type="EMBL" id="OIW24236.1"/>
    </source>
</evidence>
<evidence type="ECO:0000313" key="2">
    <source>
        <dbReference type="Proteomes" id="UP000182658"/>
    </source>
</evidence>
<dbReference type="InParanoid" id="A0A1J7J520"/>
<keyword evidence="2" id="KW-1185">Reference proteome</keyword>
<dbReference type="EMBL" id="KV875104">
    <property type="protein sequence ID" value="OIW24236.1"/>
    <property type="molecule type" value="Genomic_DNA"/>
</dbReference>